<organism evidence="1 2">
    <name type="scientific">Collybiopsis luxurians FD-317 M1</name>
    <dbReference type="NCBI Taxonomy" id="944289"/>
    <lineage>
        <taxon>Eukaryota</taxon>
        <taxon>Fungi</taxon>
        <taxon>Dikarya</taxon>
        <taxon>Basidiomycota</taxon>
        <taxon>Agaricomycotina</taxon>
        <taxon>Agaricomycetes</taxon>
        <taxon>Agaricomycetidae</taxon>
        <taxon>Agaricales</taxon>
        <taxon>Marasmiineae</taxon>
        <taxon>Omphalotaceae</taxon>
        <taxon>Collybiopsis</taxon>
        <taxon>Collybiopsis luxurians</taxon>
    </lineage>
</organism>
<reference evidence="1 2" key="1">
    <citation type="submission" date="2014-04" db="EMBL/GenBank/DDBJ databases">
        <title>Evolutionary Origins and Diversification of the Mycorrhizal Mutualists.</title>
        <authorList>
            <consortium name="DOE Joint Genome Institute"/>
            <consortium name="Mycorrhizal Genomics Consortium"/>
            <person name="Kohler A."/>
            <person name="Kuo A."/>
            <person name="Nagy L.G."/>
            <person name="Floudas D."/>
            <person name="Copeland A."/>
            <person name="Barry K.W."/>
            <person name="Cichocki N."/>
            <person name="Veneault-Fourrey C."/>
            <person name="LaButti K."/>
            <person name="Lindquist E.A."/>
            <person name="Lipzen A."/>
            <person name="Lundell T."/>
            <person name="Morin E."/>
            <person name="Murat C."/>
            <person name="Riley R."/>
            <person name="Ohm R."/>
            <person name="Sun H."/>
            <person name="Tunlid A."/>
            <person name="Henrissat B."/>
            <person name="Grigoriev I.V."/>
            <person name="Hibbett D.S."/>
            <person name="Martin F."/>
        </authorList>
    </citation>
    <scope>NUCLEOTIDE SEQUENCE [LARGE SCALE GENOMIC DNA]</scope>
    <source>
        <strain evidence="1 2">FD-317 M1</strain>
    </source>
</reference>
<accession>A0A0D0AIV5</accession>
<evidence type="ECO:0000313" key="1">
    <source>
        <dbReference type="EMBL" id="KIK50065.1"/>
    </source>
</evidence>
<feature type="non-terminal residue" evidence="1">
    <location>
        <position position="1"/>
    </location>
</feature>
<dbReference type="EMBL" id="KN834934">
    <property type="protein sequence ID" value="KIK50065.1"/>
    <property type="molecule type" value="Genomic_DNA"/>
</dbReference>
<feature type="non-terminal residue" evidence="1">
    <location>
        <position position="125"/>
    </location>
</feature>
<keyword evidence="2" id="KW-1185">Reference proteome</keyword>
<dbReference type="HOGENOM" id="CLU_1997945_0_0_1"/>
<proteinExistence type="predicted"/>
<protein>
    <submittedName>
        <fullName evidence="1">Uncharacterized protein</fullName>
    </submittedName>
</protein>
<gene>
    <name evidence="1" type="ORF">GYMLUDRAFT_119468</name>
</gene>
<dbReference type="AlphaFoldDB" id="A0A0D0AIV5"/>
<dbReference type="Proteomes" id="UP000053593">
    <property type="component" value="Unassembled WGS sequence"/>
</dbReference>
<name>A0A0D0AIV5_9AGAR</name>
<dbReference type="OrthoDB" id="3222453at2759"/>
<evidence type="ECO:0000313" key="2">
    <source>
        <dbReference type="Proteomes" id="UP000053593"/>
    </source>
</evidence>
<sequence>EGGKRIDHQQWTTLYNYTAECAQSWYDFINGDRDQGGLARGLHGGLYFVTGCDKARAWGVASFSNTRPLERQVRLDFVPKAANKVGGTPKYRFSRCDYAAASSDADDSGLSSGCVFLRGFRVAIR</sequence>